<evidence type="ECO:0000256" key="3">
    <source>
        <dbReference type="ARBA" id="ARBA00022837"/>
    </source>
</evidence>
<dbReference type="AlphaFoldDB" id="A0A3D9FLP5"/>
<evidence type="ECO:0000256" key="2">
    <source>
        <dbReference type="ARBA" id="ARBA00011245"/>
    </source>
</evidence>
<dbReference type="InterPro" id="IPR005887">
    <property type="entry name" value="GH92_a_mannosidase_put"/>
</dbReference>
<dbReference type="PANTHER" id="PTHR12143:SF39">
    <property type="entry name" value="SECRETED PROTEIN"/>
    <property type="match status" value="1"/>
</dbReference>
<dbReference type="Pfam" id="PF14683">
    <property type="entry name" value="CBM-like"/>
    <property type="match status" value="1"/>
</dbReference>
<dbReference type="NCBIfam" id="TIGR01180">
    <property type="entry name" value="aman2_put"/>
    <property type="match status" value="1"/>
</dbReference>
<evidence type="ECO:0000259" key="6">
    <source>
        <dbReference type="Pfam" id="PF14683"/>
    </source>
</evidence>
<reference evidence="8 9" key="1">
    <citation type="submission" date="2018-07" db="EMBL/GenBank/DDBJ databases">
        <title>Genomic Encyclopedia of Archaeal and Bacterial Type Strains, Phase II (KMG-II): from individual species to whole genera.</title>
        <authorList>
            <person name="Goeker M."/>
        </authorList>
    </citation>
    <scope>NUCLEOTIDE SEQUENCE [LARGE SCALE GENOMIC DNA]</scope>
    <source>
        <strain evidence="8 9">DSM 25795</strain>
    </source>
</reference>
<feature type="chain" id="PRO_5017756623" evidence="4">
    <location>
        <begin position="20"/>
        <end position="1058"/>
    </location>
</feature>
<dbReference type="GO" id="GO:0005975">
    <property type="term" value="P:carbohydrate metabolic process"/>
    <property type="evidence" value="ECO:0007669"/>
    <property type="project" value="InterPro"/>
</dbReference>
<evidence type="ECO:0000313" key="9">
    <source>
        <dbReference type="Proteomes" id="UP000257004"/>
    </source>
</evidence>
<dbReference type="GO" id="GO:0005829">
    <property type="term" value="C:cytosol"/>
    <property type="evidence" value="ECO:0007669"/>
    <property type="project" value="TreeGrafter"/>
</dbReference>
<dbReference type="Gene3D" id="3.30.2080.10">
    <property type="entry name" value="GH92 mannosidase domain"/>
    <property type="match status" value="1"/>
</dbReference>
<dbReference type="Gene3D" id="2.60.120.260">
    <property type="entry name" value="Galactose-binding domain-like"/>
    <property type="match status" value="1"/>
</dbReference>
<keyword evidence="9" id="KW-1185">Reference proteome</keyword>
<evidence type="ECO:0000259" key="5">
    <source>
        <dbReference type="Pfam" id="PF07971"/>
    </source>
</evidence>
<evidence type="ECO:0000256" key="1">
    <source>
        <dbReference type="ARBA" id="ARBA00001913"/>
    </source>
</evidence>
<dbReference type="InterPro" id="IPR050883">
    <property type="entry name" value="PNGase"/>
</dbReference>
<dbReference type="GO" id="GO:0000224">
    <property type="term" value="F:peptide-N4-(N-acetyl-beta-glucosaminyl)asparagine amidase activity"/>
    <property type="evidence" value="ECO:0007669"/>
    <property type="project" value="TreeGrafter"/>
</dbReference>
<evidence type="ECO:0000313" key="8">
    <source>
        <dbReference type="EMBL" id="RED19031.1"/>
    </source>
</evidence>
<dbReference type="InterPro" id="IPR014718">
    <property type="entry name" value="GH-type_carb-bd"/>
</dbReference>
<dbReference type="Pfam" id="PF07971">
    <property type="entry name" value="Glyco_hydro_92"/>
    <property type="match status" value="1"/>
</dbReference>
<dbReference type="SUPFAM" id="SSF49785">
    <property type="entry name" value="Galactose-binding domain-like"/>
    <property type="match status" value="1"/>
</dbReference>
<keyword evidence="3" id="KW-0106">Calcium</keyword>
<comment type="caution">
    <text evidence="8">The sequence shown here is derived from an EMBL/GenBank/DDBJ whole genome shotgun (WGS) entry which is preliminary data.</text>
</comment>
<name>A0A3D9FLP5_9FLAO</name>
<dbReference type="RefSeq" id="WP_115889969.1">
    <property type="nucleotide sequence ID" value="NZ_QRDQ01000013.1"/>
</dbReference>
<dbReference type="SUPFAM" id="SSF48208">
    <property type="entry name" value="Six-hairpin glycosidases"/>
    <property type="match status" value="1"/>
</dbReference>
<feature type="domain" description="Rhamnogalacturonan lyase" evidence="6">
    <location>
        <begin position="22"/>
        <end position="192"/>
    </location>
</feature>
<dbReference type="EMBL" id="QRDQ01000013">
    <property type="protein sequence ID" value="RED19031.1"/>
    <property type="molecule type" value="Genomic_DNA"/>
</dbReference>
<proteinExistence type="predicted"/>
<evidence type="ECO:0000256" key="4">
    <source>
        <dbReference type="SAM" id="SignalP"/>
    </source>
</evidence>
<feature type="domain" description="Glycosyl hydrolase family 92 N-terminal" evidence="7">
    <location>
        <begin position="306"/>
        <end position="565"/>
    </location>
</feature>
<feature type="domain" description="Glycosyl hydrolase family 92" evidence="5">
    <location>
        <begin position="571"/>
        <end position="1048"/>
    </location>
</feature>
<dbReference type="InterPro" id="IPR012939">
    <property type="entry name" value="Glyco_hydro_92"/>
</dbReference>
<dbReference type="GO" id="GO:0006516">
    <property type="term" value="P:glycoprotein catabolic process"/>
    <property type="evidence" value="ECO:0007669"/>
    <property type="project" value="TreeGrafter"/>
</dbReference>
<comment type="subunit">
    <text evidence="2">Monomer.</text>
</comment>
<dbReference type="InterPro" id="IPR029411">
    <property type="entry name" value="RG-lyase_III"/>
</dbReference>
<dbReference type="InterPro" id="IPR041371">
    <property type="entry name" value="GH92_N"/>
</dbReference>
<comment type="cofactor">
    <cofactor evidence="1">
        <name>Ca(2+)</name>
        <dbReference type="ChEBI" id="CHEBI:29108"/>
    </cofactor>
</comment>
<dbReference type="OrthoDB" id="9804511at2"/>
<protein>
    <submittedName>
        <fullName evidence="8">Putative alpha-1,2-mannosidase</fullName>
    </submittedName>
</protein>
<dbReference type="Proteomes" id="UP000257004">
    <property type="component" value="Unassembled WGS sequence"/>
</dbReference>
<evidence type="ECO:0000259" key="7">
    <source>
        <dbReference type="Pfam" id="PF17678"/>
    </source>
</evidence>
<dbReference type="Gene3D" id="1.20.1610.10">
    <property type="entry name" value="alpha-1,2-mannosidases domains"/>
    <property type="match status" value="1"/>
</dbReference>
<dbReference type="Gene3D" id="1.20.1050.60">
    <property type="entry name" value="alpha-1,2-mannosidase"/>
    <property type="match status" value="1"/>
</dbReference>
<dbReference type="InterPro" id="IPR008979">
    <property type="entry name" value="Galactose-bd-like_sf"/>
</dbReference>
<dbReference type="Pfam" id="PF17678">
    <property type="entry name" value="Glyco_hydro_92N"/>
    <property type="match status" value="1"/>
</dbReference>
<dbReference type="InterPro" id="IPR008928">
    <property type="entry name" value="6-hairpin_glycosidase_sf"/>
</dbReference>
<dbReference type="GO" id="GO:0030246">
    <property type="term" value="F:carbohydrate binding"/>
    <property type="evidence" value="ECO:0007669"/>
    <property type="project" value="InterPro"/>
</dbReference>
<dbReference type="PANTHER" id="PTHR12143">
    <property type="entry name" value="PEPTIDE N-GLYCANASE PNGASE -RELATED"/>
    <property type="match status" value="1"/>
</dbReference>
<dbReference type="Gene3D" id="2.70.98.10">
    <property type="match status" value="1"/>
</dbReference>
<dbReference type="FunFam" id="3.30.2080.10:FF:000001">
    <property type="entry name" value="Alpha-1,2-mannosidase subfamily"/>
    <property type="match status" value="1"/>
</dbReference>
<feature type="signal peptide" evidence="4">
    <location>
        <begin position="1"/>
        <end position="19"/>
    </location>
</feature>
<gene>
    <name evidence="8" type="ORF">BD847_4052</name>
</gene>
<sequence>MKKAVISLVLCFFSLSVFCQNTLWQIGKKDNSAAEFALAPNGKDKYLANFGGEKNVYSIGYSSPEEDWAYVLPGPLDAWAGGGYWAGFYPRHFPRIVFNAKHFDAKATYKLVLDFVDVNKSNSPRLRIEVNGHRQEIQLPKGNGKALTEKESDGKSASVSVDIKGEWLNKGVNTIQMGIVEGNWAVFDAIRLEGKILDLQKGNSTLILSAKVAPFELKKGKSQIQPLLIDVIQMDKEAVIEVNVKGEAAISKKIEKGHSIIEIPMPAIADRKQKVLTSVVIKSGNQEVFSGNVTRSKQDLQTLSDYVDGLIGTGNSRWMFKPGPSLPLAMVQIAPDNQDETWKAGYEYTVENITGFSHFSDWTMCGLLTMPTTGKLQVNTGTEKNPDSGYRARIDKKTESAKIGKYSVYMTDTKIKAEITATRRASLQRYTFPQSDSARIMVDMFTPNEYPHNLTAAKITKVSSTQIEGYATYYNAFTGYSLEQSYTVYFVMQFSKPFDSMGSWTNNEVPPVTGYIGEWKRTHEFATEPSIIQNTSLVEGKGDLGVFLNFKTKKGETIEVRTGVSLVDLDGAKNNLQKEIEIPFNWNFEKVVENARNIWDEYLGRVTIETDDYLQKVKFFTNMYRALSAKAMWTDIDGRYVDENEKICQFKNPDDCVVSGEYWNTFWNNQQLFNLIAPEISSKWARSAIDLYKNSGWMNTDPAGVEHTGVMVAMHGVSQVMGAWQSGIRDFDLNIAYEGFKKMLTTSPQNYEGGGTVGVEDIDPYMKYGYIPLNMGSVSNTMEYAYDDFCLSQMALTLNKKDDYNYFLKRSENWKNTFDKESGFARPKDKDGNWMTPFDPYHTPGFVEGNSFNYTWFVPHDPKGLVAEMGKERFVTRLNEAMEKSALANFNASGDNFSAFPINHGNEPAMEVSYLFNWAGKPWLTQKWVRAIQEQYYGTTAYDAYPGDEDLGQMSSWYIMSAIGLFQMDGGCSTTPIYEIGSPRFEKTIISLGGRYNRGAEFVIEARNASKENKYIQSVKLNGKTISDFRILQSDVLKGGKLELEMGNLPNESWGVER</sequence>
<keyword evidence="4" id="KW-0732">Signal</keyword>
<organism evidence="8 9">
    <name type="scientific">Flavobacterium cutihirudinis</name>
    <dbReference type="NCBI Taxonomy" id="1265740"/>
    <lineage>
        <taxon>Bacteria</taxon>
        <taxon>Pseudomonadati</taxon>
        <taxon>Bacteroidota</taxon>
        <taxon>Flavobacteriia</taxon>
        <taxon>Flavobacteriales</taxon>
        <taxon>Flavobacteriaceae</taxon>
        <taxon>Flavobacterium</taxon>
    </lineage>
</organism>
<accession>A0A3D9FLP5</accession>